<dbReference type="Gene3D" id="3.40.50.150">
    <property type="entry name" value="Vaccinia Virus protein VP39"/>
    <property type="match status" value="1"/>
</dbReference>
<evidence type="ECO:0000259" key="2">
    <source>
        <dbReference type="Pfam" id="PF13649"/>
    </source>
</evidence>
<dbReference type="InterPro" id="IPR041698">
    <property type="entry name" value="Methyltransf_25"/>
</dbReference>
<gene>
    <name evidence="3" type="ORF">ACFSGI_08095</name>
</gene>
<dbReference type="PANTHER" id="PTHR43861:SF6">
    <property type="entry name" value="METHYLTRANSFERASE TYPE 11"/>
    <property type="match status" value="1"/>
</dbReference>
<accession>A0ABW4USJ9</accession>
<dbReference type="Proteomes" id="UP001597403">
    <property type="component" value="Unassembled WGS sequence"/>
</dbReference>
<dbReference type="GO" id="GO:0008168">
    <property type="term" value="F:methyltransferase activity"/>
    <property type="evidence" value="ECO:0007669"/>
    <property type="project" value="UniProtKB-KW"/>
</dbReference>
<proteinExistence type="predicted"/>
<name>A0ABW4USJ9_9BACL</name>
<evidence type="ECO:0000313" key="4">
    <source>
        <dbReference type="Proteomes" id="UP001597403"/>
    </source>
</evidence>
<protein>
    <submittedName>
        <fullName evidence="3">Class I SAM-dependent methyltransferase</fullName>
        <ecNumber evidence="3">2.1.-.-</ecNumber>
    </submittedName>
</protein>
<dbReference type="InterPro" id="IPR029063">
    <property type="entry name" value="SAM-dependent_MTases_sf"/>
</dbReference>
<dbReference type="SUPFAM" id="SSF53335">
    <property type="entry name" value="S-adenosyl-L-methionine-dependent methyltransferases"/>
    <property type="match status" value="1"/>
</dbReference>
<sequence length="247" mass="28110">MTNSTTSMSWNDPIAEQYTERIHRKIPGYEYLYRLTEHLLHTQSQTSTEYYYSSASTEEKRVLIIGAGGGQEIVTLGAEHPEWRFTAIDLSEQMLNIAKQRVKQQGITASIEWIQGTVDDIPTHSSVTYDAATCLLVLHFIKERDQKLELLRKIAQHMPKGAPICIACITGKPQSPAFLWQMKAWKQHMLNQQIPIDEWQAFADSIGQQSFPISSIEVEQLLKKSGWTTITSYFGSFLIQAWCAIKA</sequence>
<comment type="caution">
    <text evidence="3">The sequence shown here is derived from an EMBL/GenBank/DDBJ whole genome shotgun (WGS) entry which is preliminary data.</text>
</comment>
<dbReference type="EMBL" id="JBHUGF010000010">
    <property type="protein sequence ID" value="MFD1989915.1"/>
    <property type="molecule type" value="Genomic_DNA"/>
</dbReference>
<keyword evidence="3" id="KW-0489">Methyltransferase</keyword>
<evidence type="ECO:0000313" key="3">
    <source>
        <dbReference type="EMBL" id="MFD1989915.1"/>
    </source>
</evidence>
<feature type="domain" description="Methyltransferase" evidence="2">
    <location>
        <begin position="62"/>
        <end position="158"/>
    </location>
</feature>
<keyword evidence="4" id="KW-1185">Reference proteome</keyword>
<evidence type="ECO:0000256" key="1">
    <source>
        <dbReference type="ARBA" id="ARBA00022679"/>
    </source>
</evidence>
<dbReference type="Pfam" id="PF13649">
    <property type="entry name" value="Methyltransf_25"/>
    <property type="match status" value="1"/>
</dbReference>
<organism evidence="3 4">
    <name type="scientific">Paenibacillus nicotianae</name>
    <dbReference type="NCBI Taxonomy" id="1526551"/>
    <lineage>
        <taxon>Bacteria</taxon>
        <taxon>Bacillati</taxon>
        <taxon>Bacillota</taxon>
        <taxon>Bacilli</taxon>
        <taxon>Bacillales</taxon>
        <taxon>Paenibacillaceae</taxon>
        <taxon>Paenibacillus</taxon>
    </lineage>
</organism>
<dbReference type="CDD" id="cd02440">
    <property type="entry name" value="AdoMet_MTases"/>
    <property type="match status" value="1"/>
</dbReference>
<reference evidence="4" key="1">
    <citation type="journal article" date="2019" name="Int. J. Syst. Evol. Microbiol.">
        <title>The Global Catalogue of Microorganisms (GCM) 10K type strain sequencing project: providing services to taxonomists for standard genome sequencing and annotation.</title>
        <authorList>
            <consortium name="The Broad Institute Genomics Platform"/>
            <consortium name="The Broad Institute Genome Sequencing Center for Infectious Disease"/>
            <person name="Wu L."/>
            <person name="Ma J."/>
        </authorList>
    </citation>
    <scope>NUCLEOTIDE SEQUENCE [LARGE SCALE GENOMIC DNA]</scope>
    <source>
        <strain evidence="4">CGMCC 1.15067</strain>
    </source>
</reference>
<dbReference type="EC" id="2.1.-.-" evidence="3"/>
<keyword evidence="1 3" id="KW-0808">Transferase</keyword>
<dbReference type="PANTHER" id="PTHR43861">
    <property type="entry name" value="TRANS-ACONITATE 2-METHYLTRANSFERASE-RELATED"/>
    <property type="match status" value="1"/>
</dbReference>
<dbReference type="RefSeq" id="WP_204823637.1">
    <property type="nucleotide sequence ID" value="NZ_JBHUGF010000010.1"/>
</dbReference>
<dbReference type="GO" id="GO:0032259">
    <property type="term" value="P:methylation"/>
    <property type="evidence" value="ECO:0007669"/>
    <property type="project" value="UniProtKB-KW"/>
</dbReference>